<dbReference type="CDD" id="cd01347">
    <property type="entry name" value="ligand_gated_channel"/>
    <property type="match status" value="1"/>
</dbReference>
<keyword evidence="6" id="KW-0406">Ion transport</keyword>
<dbReference type="InterPro" id="IPR037066">
    <property type="entry name" value="Plug_dom_sf"/>
</dbReference>
<keyword evidence="8 10" id="KW-0472">Membrane</keyword>
<dbReference type="GO" id="GO:0009279">
    <property type="term" value="C:cell outer membrane"/>
    <property type="evidence" value="ECO:0007669"/>
    <property type="project" value="UniProtKB-SubCell"/>
</dbReference>
<evidence type="ECO:0000256" key="8">
    <source>
        <dbReference type="ARBA" id="ARBA00023136"/>
    </source>
</evidence>
<keyword evidence="3 10" id="KW-1134">Transmembrane beta strand</keyword>
<dbReference type="GO" id="GO:0044718">
    <property type="term" value="P:siderophore transmembrane transport"/>
    <property type="evidence" value="ECO:0007669"/>
    <property type="project" value="TreeGrafter"/>
</dbReference>
<dbReference type="Pfam" id="PF00593">
    <property type="entry name" value="TonB_dep_Rec_b-barrel"/>
    <property type="match status" value="1"/>
</dbReference>
<dbReference type="Proteomes" id="UP000192455">
    <property type="component" value="Unassembled WGS sequence"/>
</dbReference>
<evidence type="ECO:0000259" key="13">
    <source>
        <dbReference type="Pfam" id="PF00593"/>
    </source>
</evidence>
<keyword evidence="2 10" id="KW-0813">Transport</keyword>
<evidence type="ECO:0000256" key="10">
    <source>
        <dbReference type="PROSITE-ProRule" id="PRU01360"/>
    </source>
</evidence>
<keyword evidence="15" id="KW-0675">Receptor</keyword>
<evidence type="ECO:0000256" key="11">
    <source>
        <dbReference type="RuleBase" id="RU003357"/>
    </source>
</evidence>
<comment type="similarity">
    <text evidence="10 11">Belongs to the TonB-dependent receptor family.</text>
</comment>
<evidence type="ECO:0000259" key="14">
    <source>
        <dbReference type="Pfam" id="PF07715"/>
    </source>
</evidence>
<sequence>MSARGVFFSGVSMIALGAVPAGAQETANEPITLDTVVITATQSERSLRDAPASISVIGGEDLEKRPVHDLADALQGMPGVTISSVGGGHRGISIRGMDTDHTLVLIDGARFSNSASAVAHSDYELGWVPAAAIDRIEVVRGPMSSLYGSEALGGVVNIVTRRPGDEWRSAVTLNGAATPRGRGGDQAGLSLHADGPLVPGVLGLSVWAEHRRRAALPSVADPQASSLGEHETSMAGLGLTWTPDDRQRIAFDFGAGYESRWRDVVAASGSYRSDDRIRRNRAVLSHEGEWGWADSRLRLTRSTLERENRRSDGGVPSGPHRLTDTVLDGQVALAPTGAHSLTFGAEIRDERLSDSTVNAVGKASQTHYAAFLQDEIRLAEGLELVLGTRFDRHENFGWEISPRAYLLWHANDALTVRGGVGRGFRAPTLKELSPEYEAIGGGGRFTIIGNPDLEPETSVTMELGADYAGPGWSLGATLFQNDVSNLIETTCILACDLPRGSTRTYNNVNKVRIRGVELGGDLELHRDWMLRAHYTWLDAVDRTDGSRLHGRPRHAATAEVEWWASTNFSATLRLQYTGEQATSTGSGRAPGYMMASLFGDYAVNDRASIRFGVENIGDRRLADDDPAYAMVDPGRRAFLGLTARF</sequence>
<dbReference type="Gene3D" id="2.170.130.10">
    <property type="entry name" value="TonB-dependent receptor, plug domain"/>
    <property type="match status" value="1"/>
</dbReference>
<feature type="chain" id="PRO_5013340239" evidence="12">
    <location>
        <begin position="24"/>
        <end position="645"/>
    </location>
</feature>
<dbReference type="EMBL" id="FTPS01000001">
    <property type="protein sequence ID" value="SIT84452.1"/>
    <property type="molecule type" value="Genomic_DNA"/>
</dbReference>
<feature type="domain" description="TonB-dependent receptor-like beta-barrel" evidence="13">
    <location>
        <begin position="225"/>
        <end position="616"/>
    </location>
</feature>
<evidence type="ECO:0000256" key="1">
    <source>
        <dbReference type="ARBA" id="ARBA00004571"/>
    </source>
</evidence>
<keyword evidence="9 10" id="KW-0998">Cell outer membrane</keyword>
<feature type="signal peptide" evidence="12">
    <location>
        <begin position="1"/>
        <end position="23"/>
    </location>
</feature>
<dbReference type="PANTHER" id="PTHR30069">
    <property type="entry name" value="TONB-DEPENDENT OUTER MEMBRANE RECEPTOR"/>
    <property type="match status" value="1"/>
</dbReference>
<evidence type="ECO:0000256" key="9">
    <source>
        <dbReference type="ARBA" id="ARBA00023237"/>
    </source>
</evidence>
<dbReference type="OrthoDB" id="9796221at2"/>
<keyword evidence="16" id="KW-1185">Reference proteome</keyword>
<dbReference type="InterPro" id="IPR036942">
    <property type="entry name" value="Beta-barrel_TonB_sf"/>
</dbReference>
<keyword evidence="4 10" id="KW-0812">Transmembrane</keyword>
<gene>
    <name evidence="15" type="ORF">SAMN05421849_2117</name>
</gene>
<dbReference type="InterPro" id="IPR000531">
    <property type="entry name" value="Beta-barrel_TonB"/>
</dbReference>
<proteinExistence type="inferred from homology"/>
<dbReference type="InterPro" id="IPR012910">
    <property type="entry name" value="Plug_dom"/>
</dbReference>
<evidence type="ECO:0000256" key="6">
    <source>
        <dbReference type="ARBA" id="ARBA00023065"/>
    </source>
</evidence>
<keyword evidence="5 12" id="KW-0732">Signal</keyword>
<dbReference type="STRING" id="515897.SAMN05421849_2117"/>
<evidence type="ECO:0000256" key="3">
    <source>
        <dbReference type="ARBA" id="ARBA00022452"/>
    </source>
</evidence>
<evidence type="ECO:0000313" key="16">
    <source>
        <dbReference type="Proteomes" id="UP000192455"/>
    </source>
</evidence>
<comment type="subcellular location">
    <subcellularLocation>
        <location evidence="1 10">Cell outer membrane</location>
        <topology evidence="1 10">Multi-pass membrane protein</topology>
    </subcellularLocation>
</comment>
<dbReference type="SUPFAM" id="SSF56935">
    <property type="entry name" value="Porins"/>
    <property type="match status" value="1"/>
</dbReference>
<evidence type="ECO:0000256" key="5">
    <source>
        <dbReference type="ARBA" id="ARBA00022729"/>
    </source>
</evidence>
<dbReference type="Gene3D" id="2.40.170.20">
    <property type="entry name" value="TonB-dependent receptor, beta-barrel domain"/>
    <property type="match status" value="1"/>
</dbReference>
<dbReference type="Pfam" id="PF07715">
    <property type="entry name" value="Plug"/>
    <property type="match status" value="1"/>
</dbReference>
<organism evidence="15 16">
    <name type="scientific">Pontibaca methylaminivorans</name>
    <dbReference type="NCBI Taxonomy" id="515897"/>
    <lineage>
        <taxon>Bacteria</taxon>
        <taxon>Pseudomonadati</taxon>
        <taxon>Pseudomonadota</taxon>
        <taxon>Alphaproteobacteria</taxon>
        <taxon>Rhodobacterales</taxon>
        <taxon>Roseobacteraceae</taxon>
        <taxon>Pontibaca</taxon>
    </lineage>
</organism>
<accession>A0A1R3X0V1</accession>
<name>A0A1R3X0V1_9RHOB</name>
<dbReference type="PANTHER" id="PTHR30069:SF53">
    <property type="entry name" value="COLICIN I RECEPTOR-RELATED"/>
    <property type="match status" value="1"/>
</dbReference>
<dbReference type="InterPro" id="IPR039426">
    <property type="entry name" value="TonB-dep_rcpt-like"/>
</dbReference>
<keyword evidence="7 11" id="KW-0798">TonB box</keyword>
<dbReference type="GO" id="GO:0015344">
    <property type="term" value="F:siderophore uptake transmembrane transporter activity"/>
    <property type="evidence" value="ECO:0007669"/>
    <property type="project" value="TreeGrafter"/>
</dbReference>
<evidence type="ECO:0000256" key="2">
    <source>
        <dbReference type="ARBA" id="ARBA00022448"/>
    </source>
</evidence>
<dbReference type="AlphaFoldDB" id="A0A1R3X0V1"/>
<evidence type="ECO:0000256" key="4">
    <source>
        <dbReference type="ARBA" id="ARBA00022692"/>
    </source>
</evidence>
<protein>
    <submittedName>
        <fullName evidence="15">Outer membrane receptor for ferrienterochelin and colicins</fullName>
    </submittedName>
</protein>
<evidence type="ECO:0000256" key="12">
    <source>
        <dbReference type="SAM" id="SignalP"/>
    </source>
</evidence>
<evidence type="ECO:0000313" key="15">
    <source>
        <dbReference type="EMBL" id="SIT84452.1"/>
    </source>
</evidence>
<reference evidence="15 16" key="1">
    <citation type="submission" date="2017-01" db="EMBL/GenBank/DDBJ databases">
        <authorList>
            <person name="Mah S.A."/>
            <person name="Swanson W.J."/>
            <person name="Moy G.W."/>
            <person name="Vacquier V.D."/>
        </authorList>
    </citation>
    <scope>NUCLEOTIDE SEQUENCE [LARGE SCALE GENOMIC DNA]</scope>
    <source>
        <strain evidence="15 16">DSM 21219</strain>
    </source>
</reference>
<evidence type="ECO:0000256" key="7">
    <source>
        <dbReference type="ARBA" id="ARBA00023077"/>
    </source>
</evidence>
<dbReference type="PROSITE" id="PS52016">
    <property type="entry name" value="TONB_DEPENDENT_REC_3"/>
    <property type="match status" value="1"/>
</dbReference>
<feature type="domain" description="TonB-dependent receptor plug" evidence="14">
    <location>
        <begin position="47"/>
        <end position="155"/>
    </location>
</feature>